<evidence type="ECO:0000313" key="8">
    <source>
        <dbReference type="Proteomes" id="UP000245207"/>
    </source>
</evidence>
<dbReference type="GO" id="GO:0017101">
    <property type="term" value="C:aminoacyl-tRNA synthetase multienzyme complex"/>
    <property type="evidence" value="ECO:0007669"/>
    <property type="project" value="TreeGrafter"/>
</dbReference>
<keyword evidence="5" id="KW-0732">Signal</keyword>
<dbReference type="EMBL" id="PKPP01004242">
    <property type="protein sequence ID" value="PWA65363.1"/>
    <property type="molecule type" value="Genomic_DNA"/>
</dbReference>
<dbReference type="PANTHER" id="PTHR43450:SF1">
    <property type="entry name" value="ASPARTATE--TRNA LIGASE, CYTOPLASMIC"/>
    <property type="match status" value="1"/>
</dbReference>
<protein>
    <recommendedName>
        <fullName evidence="6">Aminoacyl-transfer RNA synthetases class-II family profile domain-containing protein</fullName>
    </recommendedName>
</protein>
<keyword evidence="1" id="KW-0963">Cytoplasm</keyword>
<evidence type="ECO:0000256" key="3">
    <source>
        <dbReference type="ARBA" id="ARBA00022741"/>
    </source>
</evidence>
<evidence type="ECO:0000259" key="6">
    <source>
        <dbReference type="PROSITE" id="PS50862"/>
    </source>
</evidence>
<dbReference type="Proteomes" id="UP000245207">
    <property type="component" value="Unassembled WGS sequence"/>
</dbReference>
<dbReference type="InterPro" id="IPR006195">
    <property type="entry name" value="aa-tRNA-synth_II"/>
</dbReference>
<sequence>MEPNNQEVLLVFLISVLLRSLLQMSTLTKGPVFRAEDSYTHRHLCEFTGIDVEMEIKEHYSEVMDIVDHLFVNVFDKLKERCQKELDAIGKQYPITPLKEAGYEVDSHGDLNTETERTLGKIVGEEIISGAQCVHVPELLETRAKACGIDVNTTSTYIDAFRYGAPPHGGFGVGLERVVMLFCALNNIRKTSLFPRDPRRLAVRTMIRWIFQAVFLVVL</sequence>
<dbReference type="STRING" id="35608.A0A2U1MVR6"/>
<dbReference type="Pfam" id="PF00152">
    <property type="entry name" value="tRNA-synt_2"/>
    <property type="match status" value="2"/>
</dbReference>
<feature type="chain" id="PRO_5015701025" description="Aminoacyl-transfer RNA synthetases class-II family profile domain-containing protein" evidence="5">
    <location>
        <begin position="24"/>
        <end position="219"/>
    </location>
</feature>
<dbReference type="GO" id="GO:0003723">
    <property type="term" value="F:RNA binding"/>
    <property type="evidence" value="ECO:0007669"/>
    <property type="project" value="TreeGrafter"/>
</dbReference>
<evidence type="ECO:0000256" key="1">
    <source>
        <dbReference type="ARBA" id="ARBA00022490"/>
    </source>
</evidence>
<organism evidence="7 8">
    <name type="scientific">Artemisia annua</name>
    <name type="common">Sweet wormwood</name>
    <dbReference type="NCBI Taxonomy" id="35608"/>
    <lineage>
        <taxon>Eukaryota</taxon>
        <taxon>Viridiplantae</taxon>
        <taxon>Streptophyta</taxon>
        <taxon>Embryophyta</taxon>
        <taxon>Tracheophyta</taxon>
        <taxon>Spermatophyta</taxon>
        <taxon>Magnoliopsida</taxon>
        <taxon>eudicotyledons</taxon>
        <taxon>Gunneridae</taxon>
        <taxon>Pentapetalae</taxon>
        <taxon>asterids</taxon>
        <taxon>campanulids</taxon>
        <taxon>Asterales</taxon>
        <taxon>Asteraceae</taxon>
        <taxon>Asteroideae</taxon>
        <taxon>Anthemideae</taxon>
        <taxon>Artemisiinae</taxon>
        <taxon>Artemisia</taxon>
    </lineage>
</organism>
<dbReference type="AlphaFoldDB" id="A0A2U1MVR6"/>
<accession>A0A2U1MVR6</accession>
<reference evidence="7 8" key="1">
    <citation type="journal article" date="2018" name="Mol. Plant">
        <title>The genome of Artemisia annua provides insight into the evolution of Asteraceae family and artemisinin biosynthesis.</title>
        <authorList>
            <person name="Shen Q."/>
            <person name="Zhang L."/>
            <person name="Liao Z."/>
            <person name="Wang S."/>
            <person name="Yan T."/>
            <person name="Shi P."/>
            <person name="Liu M."/>
            <person name="Fu X."/>
            <person name="Pan Q."/>
            <person name="Wang Y."/>
            <person name="Lv Z."/>
            <person name="Lu X."/>
            <person name="Zhang F."/>
            <person name="Jiang W."/>
            <person name="Ma Y."/>
            <person name="Chen M."/>
            <person name="Hao X."/>
            <person name="Li L."/>
            <person name="Tang Y."/>
            <person name="Lv G."/>
            <person name="Zhou Y."/>
            <person name="Sun X."/>
            <person name="Brodelius P.E."/>
            <person name="Rose J.K.C."/>
            <person name="Tang K."/>
        </authorList>
    </citation>
    <scope>NUCLEOTIDE SEQUENCE [LARGE SCALE GENOMIC DNA]</scope>
    <source>
        <strain evidence="8">cv. Huhao1</strain>
        <tissue evidence="7">Leaf</tissue>
    </source>
</reference>
<feature type="domain" description="Aminoacyl-transfer RNA synthetases class-II family profile" evidence="6">
    <location>
        <begin position="30"/>
        <end position="195"/>
    </location>
</feature>
<keyword evidence="4" id="KW-0067">ATP-binding</keyword>
<evidence type="ECO:0000256" key="2">
    <source>
        <dbReference type="ARBA" id="ARBA00022598"/>
    </source>
</evidence>
<dbReference type="Gene3D" id="3.30.930.10">
    <property type="entry name" value="Bira Bifunctional Protein, Domain 2"/>
    <property type="match status" value="2"/>
</dbReference>
<feature type="signal peptide" evidence="5">
    <location>
        <begin position="1"/>
        <end position="23"/>
    </location>
</feature>
<proteinExistence type="predicted"/>
<keyword evidence="2" id="KW-0436">Ligase</keyword>
<evidence type="ECO:0000256" key="5">
    <source>
        <dbReference type="SAM" id="SignalP"/>
    </source>
</evidence>
<evidence type="ECO:0000313" key="7">
    <source>
        <dbReference type="EMBL" id="PWA65363.1"/>
    </source>
</evidence>
<dbReference type="GO" id="GO:0004815">
    <property type="term" value="F:aspartate-tRNA ligase activity"/>
    <property type="evidence" value="ECO:0007669"/>
    <property type="project" value="InterPro"/>
</dbReference>
<dbReference type="InterPro" id="IPR004364">
    <property type="entry name" value="Aa-tRNA-synt_II"/>
</dbReference>
<dbReference type="OrthoDB" id="372395at2759"/>
<dbReference type="GO" id="GO:0005524">
    <property type="term" value="F:ATP binding"/>
    <property type="evidence" value="ECO:0007669"/>
    <property type="project" value="InterPro"/>
</dbReference>
<gene>
    <name evidence="7" type="ORF">CTI12_AA336800</name>
</gene>
<dbReference type="SUPFAM" id="SSF55681">
    <property type="entry name" value="Class II aaRS and biotin synthetases"/>
    <property type="match status" value="1"/>
</dbReference>
<keyword evidence="8" id="KW-1185">Reference proteome</keyword>
<dbReference type="InterPro" id="IPR004523">
    <property type="entry name" value="Asp-tRNA_synthase_2"/>
</dbReference>
<dbReference type="PANTHER" id="PTHR43450">
    <property type="entry name" value="ASPARTYL-TRNA SYNTHETASE"/>
    <property type="match status" value="1"/>
</dbReference>
<name>A0A2U1MVR6_ARTAN</name>
<comment type="caution">
    <text evidence="7">The sequence shown here is derived from an EMBL/GenBank/DDBJ whole genome shotgun (WGS) entry which is preliminary data.</text>
</comment>
<keyword evidence="3" id="KW-0547">Nucleotide-binding</keyword>
<dbReference type="InterPro" id="IPR045864">
    <property type="entry name" value="aa-tRNA-synth_II/BPL/LPL"/>
</dbReference>
<dbReference type="GO" id="GO:0005829">
    <property type="term" value="C:cytosol"/>
    <property type="evidence" value="ECO:0007669"/>
    <property type="project" value="TreeGrafter"/>
</dbReference>
<dbReference type="PROSITE" id="PS50862">
    <property type="entry name" value="AA_TRNA_LIGASE_II"/>
    <property type="match status" value="1"/>
</dbReference>
<dbReference type="GO" id="GO:0006422">
    <property type="term" value="P:aspartyl-tRNA aminoacylation"/>
    <property type="evidence" value="ECO:0007669"/>
    <property type="project" value="InterPro"/>
</dbReference>
<evidence type="ECO:0000256" key="4">
    <source>
        <dbReference type="ARBA" id="ARBA00022840"/>
    </source>
</evidence>